<dbReference type="GO" id="GO:0046872">
    <property type="term" value="F:metal ion binding"/>
    <property type="evidence" value="ECO:0007669"/>
    <property type="project" value="UniProtKB-KW"/>
</dbReference>
<dbReference type="InterPro" id="IPR012337">
    <property type="entry name" value="RNaseH-like_sf"/>
</dbReference>
<keyword evidence="2" id="KW-0378">Hydrolase</keyword>
<dbReference type="InterPro" id="IPR001584">
    <property type="entry name" value="Integrase_cat-core"/>
</dbReference>
<evidence type="ECO:0000259" key="3">
    <source>
        <dbReference type="PROSITE" id="PS50994"/>
    </source>
</evidence>
<evidence type="ECO:0000313" key="4">
    <source>
        <dbReference type="EMBL" id="CAN69366.1"/>
    </source>
</evidence>
<keyword evidence="1" id="KW-0479">Metal-binding</keyword>
<proteinExistence type="predicted"/>
<organism evidence="4">
    <name type="scientific">Vitis vinifera</name>
    <name type="common">Grape</name>
    <dbReference type="NCBI Taxonomy" id="29760"/>
    <lineage>
        <taxon>Eukaryota</taxon>
        <taxon>Viridiplantae</taxon>
        <taxon>Streptophyta</taxon>
        <taxon>Embryophyta</taxon>
        <taxon>Tracheophyta</taxon>
        <taxon>Spermatophyta</taxon>
        <taxon>Magnoliopsida</taxon>
        <taxon>eudicotyledons</taxon>
        <taxon>Gunneridae</taxon>
        <taxon>Pentapetalae</taxon>
        <taxon>rosids</taxon>
        <taxon>Vitales</taxon>
        <taxon>Vitaceae</taxon>
        <taxon>Viteae</taxon>
        <taxon>Vitis</taxon>
    </lineage>
</organism>
<dbReference type="InterPro" id="IPR039537">
    <property type="entry name" value="Retrotran_Ty1/copia-like"/>
</dbReference>
<protein>
    <recommendedName>
        <fullName evidence="3">Integrase catalytic domain-containing protein</fullName>
    </recommendedName>
</protein>
<dbReference type="Pfam" id="PF07727">
    <property type="entry name" value="RVT_2"/>
    <property type="match status" value="1"/>
</dbReference>
<dbReference type="PANTHER" id="PTHR42648">
    <property type="entry name" value="TRANSPOSASE, PUTATIVE-RELATED"/>
    <property type="match status" value="1"/>
</dbReference>
<dbReference type="SUPFAM" id="SSF53098">
    <property type="entry name" value="Ribonuclease H-like"/>
    <property type="match status" value="1"/>
</dbReference>
<evidence type="ECO:0000256" key="2">
    <source>
        <dbReference type="ARBA" id="ARBA00022801"/>
    </source>
</evidence>
<dbReference type="GO" id="GO:0016787">
    <property type="term" value="F:hydrolase activity"/>
    <property type="evidence" value="ECO:0007669"/>
    <property type="project" value="UniProtKB-KW"/>
</dbReference>
<dbReference type="GO" id="GO:0015074">
    <property type="term" value="P:DNA integration"/>
    <property type="evidence" value="ECO:0007669"/>
    <property type="project" value="InterPro"/>
</dbReference>
<dbReference type="Gene3D" id="3.30.420.10">
    <property type="entry name" value="Ribonuclease H-like superfamily/Ribonuclease H"/>
    <property type="match status" value="1"/>
</dbReference>
<dbReference type="InterPro" id="IPR036397">
    <property type="entry name" value="RNaseH_sf"/>
</dbReference>
<accession>A5AT70</accession>
<name>A5AT70_VITVI</name>
<dbReference type="Pfam" id="PF00665">
    <property type="entry name" value="rve"/>
    <property type="match status" value="1"/>
</dbReference>
<dbReference type="PROSITE" id="PS50994">
    <property type="entry name" value="INTEGRASE"/>
    <property type="match status" value="1"/>
</dbReference>
<dbReference type="EMBL" id="AM434631">
    <property type="protein sequence ID" value="CAN69366.1"/>
    <property type="molecule type" value="Genomic_DNA"/>
</dbReference>
<dbReference type="GO" id="GO:0003676">
    <property type="term" value="F:nucleic acid binding"/>
    <property type="evidence" value="ECO:0007669"/>
    <property type="project" value="InterPro"/>
</dbReference>
<reference evidence="4" key="1">
    <citation type="journal article" date="2007" name="PLoS ONE">
        <title>The first genome sequence of an elite grapevine cultivar (Pinot noir Vitis vinifera L.): coping with a highly heterozygous genome.</title>
        <authorList>
            <person name="Velasco R."/>
            <person name="Zharkikh A."/>
            <person name="Troggio M."/>
            <person name="Cartwright D.A."/>
            <person name="Cestaro A."/>
            <person name="Pruss D."/>
            <person name="Pindo M."/>
            <person name="FitzGerald L.M."/>
            <person name="Vezzulli S."/>
            <person name="Reid J."/>
            <person name="Malacarne G."/>
            <person name="Iliev D."/>
            <person name="Coppola G."/>
            <person name="Wardell B."/>
            <person name="Micheletti D."/>
            <person name="Macalma T."/>
            <person name="Facci M."/>
            <person name="Mitchell J.T."/>
            <person name="Perazzolli M."/>
            <person name="Eldredge G."/>
            <person name="Gatto P."/>
            <person name="Oyzerski R."/>
            <person name="Moretto M."/>
            <person name="Gutin N."/>
            <person name="Stefanini M."/>
            <person name="Chen Y."/>
            <person name="Segala C."/>
            <person name="Davenport C."/>
            <person name="Dematte L."/>
            <person name="Mraz A."/>
            <person name="Battilana J."/>
            <person name="Stormo K."/>
            <person name="Costa F."/>
            <person name="Tao Q."/>
            <person name="Si-Ammour A."/>
            <person name="Harkins T."/>
            <person name="Lackey A."/>
            <person name="Perbost C."/>
            <person name="Taillon B."/>
            <person name="Stella A."/>
            <person name="Solovyev V."/>
            <person name="Fawcett J.A."/>
            <person name="Sterck L."/>
            <person name="Vandepoele K."/>
            <person name="Grando S.M."/>
            <person name="Toppo S."/>
            <person name="Moser C."/>
            <person name="Lanchbury J."/>
            <person name="Bogden R."/>
            <person name="Skolnick M."/>
            <person name="Sgaramella V."/>
            <person name="Bhatnagar S.K."/>
            <person name="Fontana P."/>
            <person name="Gutin A."/>
            <person name="Van de Peer Y."/>
            <person name="Salamini F."/>
            <person name="Viola R."/>
        </authorList>
    </citation>
    <scope>NUCLEOTIDE SEQUENCE</scope>
</reference>
<sequence length="225" mass="25856">MTNRPFTTKEYRAKECLELVHTDVCRPFNVHALGGYEYFITFMDDYSKFGYVYLMHKKSDTLDKFIELKAESRNQLGKRIKALRSNRVGEYMSTQFDSFLKEHEIISQLSAPGTPQQNGKALENTPTLAQETMGLEVSTSAIPVSSSTPMPRRNGKVETYKARLVAKSYNQKLGFDYEETFAPVAMLKSIIILISIAAYLDYEIWQMDVKVTFLNDDLEESIYMM</sequence>
<gene>
    <name evidence="4" type="ORF">VITISV_037339</name>
</gene>
<dbReference type="InterPro" id="IPR013103">
    <property type="entry name" value="RVT_2"/>
</dbReference>
<evidence type="ECO:0000256" key="1">
    <source>
        <dbReference type="ARBA" id="ARBA00022723"/>
    </source>
</evidence>
<feature type="domain" description="Integrase catalytic" evidence="3">
    <location>
        <begin position="1"/>
        <end position="191"/>
    </location>
</feature>
<dbReference type="AlphaFoldDB" id="A5AT70"/>
<dbReference type="PANTHER" id="PTHR42648:SF27">
    <property type="entry name" value="RNA-DIRECTED DNA POLYMERASE"/>
    <property type="match status" value="1"/>
</dbReference>